<evidence type="ECO:0000313" key="9">
    <source>
        <dbReference type="EMBL" id="WYJ88517.1"/>
    </source>
</evidence>
<reference evidence="9" key="2">
    <citation type="submission" date="2017-05" db="EMBL/GenBank/DDBJ databases">
        <authorList>
            <consortium name="The Broad Institute Genomics Platform"/>
            <consortium name="The Broad Institute Genomic Center for Infectious Diseases"/>
            <person name="Earl A."/>
            <person name="Manson A."/>
            <person name="Schwartman J."/>
            <person name="Gilmore M."/>
            <person name="Abouelleil A."/>
            <person name="Cao P."/>
            <person name="Chapman S."/>
            <person name="Cusick C."/>
            <person name="Shea T."/>
            <person name="Young S."/>
            <person name="Neafsey D."/>
            <person name="Nusbaum C."/>
            <person name="Birren B."/>
        </authorList>
    </citation>
    <scope>NUCLEOTIDE SEQUENCE</scope>
    <source>
        <strain evidence="9">9E7_DIV0242</strain>
    </source>
</reference>
<dbReference type="Proteomes" id="UP000195141">
    <property type="component" value="Chromosome"/>
</dbReference>
<name>A0A242KD51_9ENTE</name>
<evidence type="ECO:0000256" key="4">
    <source>
        <dbReference type="ARBA" id="ARBA00022833"/>
    </source>
</evidence>
<dbReference type="InterPro" id="IPR023561">
    <property type="entry name" value="Carbonic_anhydrase_a-class"/>
</dbReference>
<reference evidence="9" key="3">
    <citation type="submission" date="2024-03" db="EMBL/GenBank/DDBJ databases">
        <title>The Genome Sequence of Enterococcus sp. DIV0242b.</title>
        <authorList>
            <consortium name="The Broad Institute Genomics Platform"/>
            <consortium name="The Broad Institute Microbial Omics Core"/>
            <consortium name="The Broad Institute Genomic Center for Infectious Diseases"/>
            <person name="Earl A."/>
            <person name="Manson A."/>
            <person name="Gilmore M."/>
            <person name="Schwartman J."/>
            <person name="Shea T."/>
            <person name="Abouelleil A."/>
            <person name="Cao P."/>
            <person name="Chapman S."/>
            <person name="Cusick C."/>
            <person name="Young S."/>
            <person name="Neafsey D."/>
            <person name="Nusbaum C."/>
            <person name="Birren B."/>
        </authorList>
    </citation>
    <scope>NUCLEOTIDE SEQUENCE</scope>
    <source>
        <strain evidence="9">9E7_DIV0242</strain>
    </source>
</reference>
<evidence type="ECO:0000259" key="7">
    <source>
        <dbReference type="PROSITE" id="PS51144"/>
    </source>
</evidence>
<accession>A0A242KD51</accession>
<dbReference type="EMBL" id="NGMM01000001">
    <property type="protein sequence ID" value="OTP18470.1"/>
    <property type="molecule type" value="Genomic_DNA"/>
</dbReference>
<keyword evidence="4" id="KW-0862">Zinc</keyword>
<dbReference type="EMBL" id="CP147247">
    <property type="protein sequence ID" value="WYJ88517.1"/>
    <property type="molecule type" value="Genomic_DNA"/>
</dbReference>
<protein>
    <recommendedName>
        <fullName evidence="2">carbonic anhydrase</fullName>
        <ecNumber evidence="2">4.2.1.1</ecNumber>
    </recommendedName>
</protein>
<evidence type="ECO:0000256" key="1">
    <source>
        <dbReference type="ARBA" id="ARBA00010718"/>
    </source>
</evidence>
<dbReference type="CDD" id="cd03124">
    <property type="entry name" value="alpha_CA_prokaryotic_like"/>
    <property type="match status" value="1"/>
</dbReference>
<dbReference type="InterPro" id="IPR036398">
    <property type="entry name" value="CA_dom_sf"/>
</dbReference>
<dbReference type="InterPro" id="IPR041891">
    <property type="entry name" value="Alpha_CA_prokaryot-like"/>
</dbReference>
<keyword evidence="5" id="KW-0456">Lyase</keyword>
<dbReference type="Pfam" id="PF00194">
    <property type="entry name" value="Carb_anhydrase"/>
    <property type="match status" value="1"/>
</dbReference>
<keyword evidence="3" id="KW-0479">Metal-binding</keyword>
<comment type="similarity">
    <text evidence="1">Belongs to the alpha-carbonic anhydrase family.</text>
</comment>
<proteinExistence type="inferred from homology"/>
<dbReference type="EC" id="4.2.1.1" evidence="2"/>
<feature type="domain" description="Alpha-carbonic anhydrase" evidence="7">
    <location>
        <begin position="11"/>
        <end position="236"/>
    </location>
</feature>
<evidence type="ECO:0000256" key="3">
    <source>
        <dbReference type="ARBA" id="ARBA00022723"/>
    </source>
</evidence>
<dbReference type="Gene3D" id="3.10.200.10">
    <property type="entry name" value="Alpha carbonic anhydrase"/>
    <property type="match status" value="1"/>
</dbReference>
<dbReference type="AlphaFoldDB" id="A0A242KD51"/>
<sequence length="236" mass="27803">MKKRNIRNMDVEWSYSGDRGPEHWHTLCDWFAQGAAFPDQSPISLAYTSICGQKTVDESIAFHYEEELFSEKEFKNTIHFVPPNTQSFLVFQGTEYRLTDIHFHTPSEHLLEEIQYPIEFHLVHMNEAGQNLVVGCLFDLVEEENKFSQLKKRIEVSQRTHEFSFDPSLFLPEQRAHFHYTGSLTTPPTKGPIPWFVFQETQKMDWALVRLLKAGMLEYNNRPLQAKNQRKIYFVE</sequence>
<reference evidence="8" key="1">
    <citation type="submission" date="2017-05" db="EMBL/GenBank/DDBJ databases">
        <title>The Genome Sequence of Enterococcus sp. 9E7_DIV0242.</title>
        <authorList>
            <consortium name="The Broad Institute Genomics Platform"/>
            <consortium name="The Broad Institute Genomic Center for Infectious Diseases"/>
            <person name="Earl A."/>
            <person name="Manson A."/>
            <person name="Schwartman J."/>
            <person name="Gilmore M."/>
            <person name="Abouelleil A."/>
            <person name="Cao P."/>
            <person name="Chapman S."/>
            <person name="Cusick C."/>
            <person name="Shea T."/>
            <person name="Young S."/>
            <person name="Neafsey D."/>
            <person name="Nusbaum C."/>
            <person name="Birren B."/>
        </authorList>
    </citation>
    <scope>NUCLEOTIDE SEQUENCE [LARGE SCALE GENOMIC DNA]</scope>
    <source>
        <strain evidence="8">9E7_DIV0242</strain>
    </source>
</reference>
<comment type="catalytic activity">
    <reaction evidence="6">
        <text>hydrogencarbonate + H(+) = CO2 + H2O</text>
        <dbReference type="Rhea" id="RHEA:10748"/>
        <dbReference type="ChEBI" id="CHEBI:15377"/>
        <dbReference type="ChEBI" id="CHEBI:15378"/>
        <dbReference type="ChEBI" id="CHEBI:16526"/>
        <dbReference type="ChEBI" id="CHEBI:17544"/>
        <dbReference type="EC" id="4.2.1.1"/>
    </reaction>
</comment>
<organism evidence="8">
    <name type="scientific">Candidatus Enterococcus clewellii</name>
    <dbReference type="NCBI Taxonomy" id="1834193"/>
    <lineage>
        <taxon>Bacteria</taxon>
        <taxon>Bacillati</taxon>
        <taxon>Bacillota</taxon>
        <taxon>Bacilli</taxon>
        <taxon>Lactobacillales</taxon>
        <taxon>Enterococcaceae</taxon>
        <taxon>Enterococcus</taxon>
    </lineage>
</organism>
<dbReference type="PROSITE" id="PS51144">
    <property type="entry name" value="ALPHA_CA_2"/>
    <property type="match status" value="1"/>
</dbReference>
<dbReference type="PANTHER" id="PTHR18952:SF265">
    <property type="entry name" value="CARBONIC ANHYDRASE"/>
    <property type="match status" value="1"/>
</dbReference>
<keyword evidence="10" id="KW-1185">Reference proteome</keyword>
<gene>
    <name evidence="9" type="ORF">A5888_000236</name>
    <name evidence="8" type="ORF">A5888_000284</name>
</gene>
<dbReference type="OrthoDB" id="5327615at2"/>
<evidence type="ECO:0000256" key="6">
    <source>
        <dbReference type="ARBA" id="ARBA00048348"/>
    </source>
</evidence>
<dbReference type="PANTHER" id="PTHR18952">
    <property type="entry name" value="CARBONIC ANHYDRASE"/>
    <property type="match status" value="1"/>
</dbReference>
<dbReference type="SUPFAM" id="SSF51069">
    <property type="entry name" value="Carbonic anhydrase"/>
    <property type="match status" value="1"/>
</dbReference>
<dbReference type="SMART" id="SM01057">
    <property type="entry name" value="Carb_anhydrase"/>
    <property type="match status" value="1"/>
</dbReference>
<dbReference type="RefSeq" id="WP_086347455.1">
    <property type="nucleotide sequence ID" value="NZ_CP147247.1"/>
</dbReference>
<dbReference type="GO" id="GO:0004089">
    <property type="term" value="F:carbonate dehydratase activity"/>
    <property type="evidence" value="ECO:0007669"/>
    <property type="project" value="UniProtKB-EC"/>
</dbReference>
<evidence type="ECO:0000256" key="5">
    <source>
        <dbReference type="ARBA" id="ARBA00023239"/>
    </source>
</evidence>
<dbReference type="GO" id="GO:0008270">
    <property type="term" value="F:zinc ion binding"/>
    <property type="evidence" value="ECO:0007669"/>
    <property type="project" value="InterPro"/>
</dbReference>
<dbReference type="InterPro" id="IPR001148">
    <property type="entry name" value="CA_dom"/>
</dbReference>
<evidence type="ECO:0000313" key="8">
    <source>
        <dbReference type="EMBL" id="OTP18470.1"/>
    </source>
</evidence>
<evidence type="ECO:0000256" key="2">
    <source>
        <dbReference type="ARBA" id="ARBA00012925"/>
    </source>
</evidence>
<evidence type="ECO:0000313" key="10">
    <source>
        <dbReference type="Proteomes" id="UP000195141"/>
    </source>
</evidence>